<feature type="region of interest" description="Disordered" evidence="1">
    <location>
        <begin position="21"/>
        <end position="76"/>
    </location>
</feature>
<dbReference type="PANTHER" id="PTHR33912:SF3">
    <property type="entry name" value="OS01G0939400 PROTEIN"/>
    <property type="match status" value="1"/>
</dbReference>
<protein>
    <submittedName>
        <fullName evidence="2">Uncharacterized protein</fullName>
    </submittedName>
</protein>
<dbReference type="PANTHER" id="PTHR33912">
    <property type="entry name" value="OS01G0939400 PROTEIN"/>
    <property type="match status" value="1"/>
</dbReference>
<dbReference type="Proteomes" id="UP001222027">
    <property type="component" value="Unassembled WGS sequence"/>
</dbReference>
<feature type="compositionally biased region" description="Basic and acidic residues" evidence="1">
    <location>
        <begin position="21"/>
        <end position="30"/>
    </location>
</feature>
<feature type="compositionally biased region" description="Pro residues" evidence="1">
    <location>
        <begin position="38"/>
        <end position="50"/>
    </location>
</feature>
<sequence length="179" mass="18976">MSLVDYASSDEEEEEIDLHGIEEAKGKKQIESAVPSLASPPLPPLPPSSVLPPNRRNQNSIVTDQPSTIISLPPPSLEGLPDVSVLLAAPSCESNHMVGDHSSRVAAAIAERASRKRESNGSTLPRSSSKHPRGQSTHPRNVPNTMGGLLVPPQLSGRSNVVTEDIGKLFVGKRGESSQ</sequence>
<keyword evidence="3" id="KW-1185">Reference proteome</keyword>
<feature type="compositionally biased region" description="Polar residues" evidence="1">
    <location>
        <begin position="55"/>
        <end position="65"/>
    </location>
</feature>
<proteinExistence type="predicted"/>
<evidence type="ECO:0000256" key="1">
    <source>
        <dbReference type="SAM" id="MobiDB-lite"/>
    </source>
</evidence>
<reference evidence="2 3" key="1">
    <citation type="submission" date="2022-12" db="EMBL/GenBank/DDBJ databases">
        <title>Chromosome-scale assembly of the Ensete ventricosum genome.</title>
        <authorList>
            <person name="Dussert Y."/>
            <person name="Stocks J."/>
            <person name="Wendawek A."/>
            <person name="Woldeyes F."/>
            <person name="Nichols R.A."/>
            <person name="Borrell J.S."/>
        </authorList>
    </citation>
    <scope>NUCLEOTIDE SEQUENCE [LARGE SCALE GENOMIC DNA]</scope>
    <source>
        <strain evidence="3">cv. Maze</strain>
        <tissue evidence="2">Seeds</tissue>
    </source>
</reference>
<feature type="region of interest" description="Disordered" evidence="1">
    <location>
        <begin position="94"/>
        <end position="179"/>
    </location>
</feature>
<feature type="compositionally biased region" description="Polar residues" evidence="1">
    <location>
        <begin position="134"/>
        <end position="144"/>
    </location>
</feature>
<accession>A0AAV8REU2</accession>
<evidence type="ECO:0000313" key="2">
    <source>
        <dbReference type="EMBL" id="KAJ8500505.1"/>
    </source>
</evidence>
<name>A0AAV8REU2_ENSVE</name>
<evidence type="ECO:0000313" key="3">
    <source>
        <dbReference type="Proteomes" id="UP001222027"/>
    </source>
</evidence>
<comment type="caution">
    <text evidence="2">The sequence shown here is derived from an EMBL/GenBank/DDBJ whole genome shotgun (WGS) entry which is preliminary data.</text>
</comment>
<gene>
    <name evidence="2" type="ORF">OPV22_011057</name>
</gene>
<dbReference type="InterPro" id="IPR040381">
    <property type="entry name" value="At4g14450-like"/>
</dbReference>
<dbReference type="AlphaFoldDB" id="A0AAV8REU2"/>
<organism evidence="2 3">
    <name type="scientific">Ensete ventricosum</name>
    <name type="common">Abyssinian banana</name>
    <name type="synonym">Musa ensete</name>
    <dbReference type="NCBI Taxonomy" id="4639"/>
    <lineage>
        <taxon>Eukaryota</taxon>
        <taxon>Viridiplantae</taxon>
        <taxon>Streptophyta</taxon>
        <taxon>Embryophyta</taxon>
        <taxon>Tracheophyta</taxon>
        <taxon>Spermatophyta</taxon>
        <taxon>Magnoliopsida</taxon>
        <taxon>Liliopsida</taxon>
        <taxon>Zingiberales</taxon>
        <taxon>Musaceae</taxon>
        <taxon>Ensete</taxon>
    </lineage>
</organism>
<dbReference type="EMBL" id="JAQQAF010000003">
    <property type="protein sequence ID" value="KAJ8500505.1"/>
    <property type="molecule type" value="Genomic_DNA"/>
</dbReference>